<feature type="transmembrane region" description="Helical" evidence="10">
    <location>
        <begin position="312"/>
        <end position="332"/>
    </location>
</feature>
<protein>
    <recommendedName>
        <fullName evidence="10">Alpha-1,3-glucosyltransferase</fullName>
        <ecNumber evidence="10">2.4.1.-</ecNumber>
    </recommendedName>
</protein>
<dbReference type="EMBL" id="RXIC02000019">
    <property type="protein sequence ID" value="KAB1225104.1"/>
    <property type="molecule type" value="Genomic_DNA"/>
</dbReference>
<feature type="transmembrane region" description="Helical" evidence="10">
    <location>
        <begin position="182"/>
        <end position="204"/>
    </location>
</feature>
<dbReference type="GO" id="GO:0042283">
    <property type="term" value="F:dolichyl pyrophosphate Glc1Man9GlcNAc2 alpha-1,3-glucosyltransferase activity"/>
    <property type="evidence" value="ECO:0007669"/>
    <property type="project" value="TreeGrafter"/>
</dbReference>
<dbReference type="GO" id="GO:0006487">
    <property type="term" value="P:protein N-linked glycosylation"/>
    <property type="evidence" value="ECO:0007669"/>
    <property type="project" value="TreeGrafter"/>
</dbReference>
<dbReference type="OrthoDB" id="1689333at2759"/>
<keyword evidence="13" id="KW-1185">Reference proteome</keyword>
<feature type="chain" id="PRO_5025521257" description="Alpha-1,3-glucosyltransferase" evidence="11">
    <location>
        <begin position="22"/>
        <end position="527"/>
    </location>
</feature>
<comment type="caution">
    <text evidence="12">The sequence shown here is derived from an EMBL/GenBank/DDBJ whole genome shotgun (WGS) entry which is preliminary data.</text>
</comment>
<evidence type="ECO:0000256" key="4">
    <source>
        <dbReference type="ARBA" id="ARBA00022676"/>
    </source>
</evidence>
<feature type="transmembrane region" description="Helical" evidence="10">
    <location>
        <begin position="494"/>
        <end position="515"/>
    </location>
</feature>
<organism evidence="12 13">
    <name type="scientific">Morella rubra</name>
    <name type="common">Chinese bayberry</name>
    <dbReference type="NCBI Taxonomy" id="262757"/>
    <lineage>
        <taxon>Eukaryota</taxon>
        <taxon>Viridiplantae</taxon>
        <taxon>Streptophyta</taxon>
        <taxon>Embryophyta</taxon>
        <taxon>Tracheophyta</taxon>
        <taxon>Spermatophyta</taxon>
        <taxon>Magnoliopsida</taxon>
        <taxon>eudicotyledons</taxon>
        <taxon>Gunneridae</taxon>
        <taxon>Pentapetalae</taxon>
        <taxon>rosids</taxon>
        <taxon>fabids</taxon>
        <taxon>Fagales</taxon>
        <taxon>Myricaceae</taxon>
        <taxon>Morella</taxon>
    </lineage>
</organism>
<accession>A0A6A1WIZ3</accession>
<evidence type="ECO:0000256" key="1">
    <source>
        <dbReference type="ARBA" id="ARBA00004477"/>
    </source>
</evidence>
<evidence type="ECO:0000256" key="8">
    <source>
        <dbReference type="ARBA" id="ARBA00022989"/>
    </source>
</evidence>
<keyword evidence="6 10" id="KW-0812">Transmembrane</keyword>
<name>A0A6A1WIZ3_9ROSI</name>
<feature type="transmembrane region" description="Helical" evidence="10">
    <location>
        <begin position="133"/>
        <end position="148"/>
    </location>
</feature>
<keyword evidence="9 10" id="KW-0472">Membrane</keyword>
<dbReference type="UniPathway" id="UPA00378"/>
<evidence type="ECO:0000313" key="12">
    <source>
        <dbReference type="EMBL" id="KAB1225104.1"/>
    </source>
</evidence>
<evidence type="ECO:0000256" key="5">
    <source>
        <dbReference type="ARBA" id="ARBA00022679"/>
    </source>
</evidence>
<feature type="transmembrane region" description="Helical" evidence="10">
    <location>
        <begin position="154"/>
        <end position="170"/>
    </location>
</feature>
<dbReference type="AlphaFoldDB" id="A0A6A1WIZ3"/>
<feature type="transmembrane region" description="Helical" evidence="10">
    <location>
        <begin position="344"/>
        <end position="360"/>
    </location>
</feature>
<keyword evidence="7 10" id="KW-0256">Endoplasmic reticulum</keyword>
<evidence type="ECO:0000256" key="10">
    <source>
        <dbReference type="RuleBase" id="RU363110"/>
    </source>
</evidence>
<feature type="transmembrane region" description="Helical" evidence="10">
    <location>
        <begin position="103"/>
        <end position="121"/>
    </location>
</feature>
<evidence type="ECO:0000256" key="7">
    <source>
        <dbReference type="ARBA" id="ARBA00022824"/>
    </source>
</evidence>
<evidence type="ECO:0000256" key="2">
    <source>
        <dbReference type="ARBA" id="ARBA00004922"/>
    </source>
</evidence>
<keyword evidence="5 10" id="KW-0808">Transferase</keyword>
<feature type="transmembrane region" description="Helical" evidence="10">
    <location>
        <begin position="256"/>
        <end position="273"/>
    </location>
</feature>
<feature type="transmembrane region" description="Helical" evidence="10">
    <location>
        <begin position="12"/>
        <end position="31"/>
    </location>
</feature>
<proteinExistence type="inferred from homology"/>
<dbReference type="Proteomes" id="UP000516437">
    <property type="component" value="Chromosome 1"/>
</dbReference>
<dbReference type="GO" id="GO:0005789">
    <property type="term" value="C:endoplasmic reticulum membrane"/>
    <property type="evidence" value="ECO:0007669"/>
    <property type="project" value="UniProtKB-SubCell"/>
</dbReference>
<dbReference type="Pfam" id="PF03155">
    <property type="entry name" value="Alg6_Alg8"/>
    <property type="match status" value="1"/>
</dbReference>
<gene>
    <name evidence="12" type="ORF">CJ030_MR1G017981</name>
</gene>
<evidence type="ECO:0000313" key="13">
    <source>
        <dbReference type="Proteomes" id="UP000516437"/>
    </source>
</evidence>
<evidence type="ECO:0000256" key="11">
    <source>
        <dbReference type="SAM" id="SignalP"/>
    </source>
</evidence>
<dbReference type="EC" id="2.4.1.-" evidence="10"/>
<reference evidence="12 13" key="1">
    <citation type="journal article" date="2019" name="Plant Biotechnol. J.">
        <title>The red bayberry genome and genetic basis of sex determination.</title>
        <authorList>
            <person name="Jia H.M."/>
            <person name="Jia H.J."/>
            <person name="Cai Q.L."/>
            <person name="Wang Y."/>
            <person name="Zhao H.B."/>
            <person name="Yang W.F."/>
            <person name="Wang G.Y."/>
            <person name="Li Y.H."/>
            <person name="Zhan D.L."/>
            <person name="Shen Y.T."/>
            <person name="Niu Q.F."/>
            <person name="Chang L."/>
            <person name="Qiu J."/>
            <person name="Zhao L."/>
            <person name="Xie H.B."/>
            <person name="Fu W.Y."/>
            <person name="Jin J."/>
            <person name="Li X.W."/>
            <person name="Jiao Y."/>
            <person name="Zhou C.C."/>
            <person name="Tu T."/>
            <person name="Chai C.Y."/>
            <person name="Gao J.L."/>
            <person name="Fan L.J."/>
            <person name="van de Weg E."/>
            <person name="Wang J.Y."/>
            <person name="Gao Z.S."/>
        </authorList>
    </citation>
    <scope>NUCLEOTIDE SEQUENCE [LARGE SCALE GENOMIC DNA]</scope>
    <source>
        <tissue evidence="12">Leaves</tissue>
    </source>
</reference>
<feature type="transmembrane region" description="Helical" evidence="10">
    <location>
        <begin position="216"/>
        <end position="235"/>
    </location>
</feature>
<evidence type="ECO:0000256" key="6">
    <source>
        <dbReference type="ARBA" id="ARBA00022692"/>
    </source>
</evidence>
<dbReference type="InterPro" id="IPR004856">
    <property type="entry name" value="Glyco_trans_ALG6/ALG8"/>
</dbReference>
<evidence type="ECO:0000256" key="9">
    <source>
        <dbReference type="ARBA" id="ARBA00023136"/>
    </source>
</evidence>
<keyword evidence="8 10" id="KW-1133">Transmembrane helix</keyword>
<sequence>MGVHKAASMSHLLWFFATATCVKLLLIPSYHSTDFEVHRHWLALTHSLPLSQWYSDETSPWTLDYPPFFAYFERFLAIFAHFIDPQIVHLQKGLNYSSNTVVLFQRISVILSDLLLLYGVYRLTKDLDSKRRTLIWVLVIWSPMLVIVDHVHFQYNGFLLGFLLISLSYLEEGRDLMGGFFFAVLLCFKHLFAVAAPVYFVYLLRHFCWGGLVRGLGRLSAMGSVVVAVFTAAYAPFAYHGQIQQVLRRMFPFGRGLCHAYWAPNFWVFYITLDKGLGFFLRKLGFAIQTPAASFTGGLVGDSSPFTVLPQITPLITFTMVLLALSPCLIKAWRDPQPGMVTRWVAYAYTCGFFFGWHVHEKASLHFVIPLATVAVQNVENARHYFLLSIVSCYSLFPLLFEAQEYPVKVLLLLSHSIVMWLASSAQFTNGKEVKPTAPIKKKDDRLELKGSSNAAANEGGFVIRGIEKSYLVGLVVVETWGQLLHPLLFGDKLAFVPLMLISIYCGLGIMYSWIWQLTWIIRSPDL</sequence>
<keyword evidence="4 10" id="KW-0328">Glycosyltransferase</keyword>
<comment type="pathway">
    <text evidence="2 10">Protein modification; protein glycosylation.</text>
</comment>
<keyword evidence="11" id="KW-0732">Signal</keyword>
<evidence type="ECO:0000256" key="3">
    <source>
        <dbReference type="ARBA" id="ARBA00008715"/>
    </source>
</evidence>
<dbReference type="PANTHER" id="PTHR12413:SF2">
    <property type="entry name" value="DOLICHYL PYROPHOSPHATE GLC1MAN9GLCNAC2 ALPHA-1,3-GLUCOSYLTRANSFERASE-RELATED"/>
    <property type="match status" value="1"/>
</dbReference>
<dbReference type="PANTHER" id="PTHR12413">
    <property type="entry name" value="DOLICHYL GLYCOSYLTRANSFERASE"/>
    <property type="match status" value="1"/>
</dbReference>
<feature type="signal peptide" evidence="11">
    <location>
        <begin position="1"/>
        <end position="21"/>
    </location>
</feature>
<comment type="similarity">
    <text evidence="3 10">Belongs to the ALG6/ALG8 glucosyltransferase family.</text>
</comment>
<comment type="subcellular location">
    <subcellularLocation>
        <location evidence="1 10">Endoplasmic reticulum membrane</location>
        <topology evidence="1 10">Multi-pass membrane protein</topology>
    </subcellularLocation>
</comment>